<dbReference type="InterPro" id="IPR006574">
    <property type="entry name" value="PRY"/>
</dbReference>
<feature type="domain" description="B box-type" evidence="6">
    <location>
        <begin position="8"/>
        <end position="49"/>
    </location>
</feature>
<dbReference type="Pfam" id="PF00643">
    <property type="entry name" value="zf-B_box"/>
    <property type="match status" value="1"/>
</dbReference>
<sequence length="435" mass="49573">MVMNGSSSDQETCRDHHNPLSLYCEKDQQIICGLCGIIGQHKQHKITPLSSVYERMKEQLALHITGVQTQKNSMEGQMNKLIHNKTRIINESDVFKLVIQKEFQELRSFVDDEEANIIETIQLKCTSAIESIDEQLEEMSKSLKQFAEAEASLMKLSNENHLDFIQKYSSIVSSCKLETQPQSNKAISTISFKPGFRDDDIKLTVWKKLQKRILPDPEELKLDPSTAHPLLIITNGSTRVECGTYLKRLSLVQERFDYNTCILANKGFSSGKHYWQVIVNEKMKWRLGVIKGTTGRKGKLNKTPENGVWMIGVKEGKIYEAYKNPKVQLTLFVRPRKIGIFLDYEGKRLSFYNVDNPDELSLIYTFDADFQGKIYPIFDLCCMDRSDLAPITLCRGAFKRAPRHRGRGRDKARGPPLKGEVSGRRGERAAASLTS</sequence>
<proteinExistence type="predicted"/>
<protein>
    <recommendedName>
        <fullName evidence="10">B30.2/SPRY domain-containing protein</fullName>
    </recommendedName>
</protein>
<dbReference type="AlphaFoldDB" id="A0A401SM79"/>
<dbReference type="PROSITE" id="PS50119">
    <property type="entry name" value="ZF_BBOX"/>
    <property type="match status" value="1"/>
</dbReference>
<dbReference type="Pfam" id="PF00622">
    <property type="entry name" value="SPRY"/>
    <property type="match status" value="1"/>
</dbReference>
<feature type="coiled-coil region" evidence="4">
    <location>
        <begin position="129"/>
        <end position="159"/>
    </location>
</feature>
<dbReference type="Pfam" id="PF25600">
    <property type="entry name" value="TRIM_CC"/>
    <property type="match status" value="1"/>
</dbReference>
<evidence type="ECO:0008006" key="10">
    <source>
        <dbReference type="Google" id="ProtNLM"/>
    </source>
</evidence>
<evidence type="ECO:0000256" key="1">
    <source>
        <dbReference type="ARBA" id="ARBA00022771"/>
    </source>
</evidence>
<dbReference type="CDD" id="cd19787">
    <property type="entry name" value="Bbox2_TRIM50-like"/>
    <property type="match status" value="1"/>
</dbReference>
<dbReference type="InterPro" id="IPR043136">
    <property type="entry name" value="B30.2/SPRY_sf"/>
</dbReference>
<dbReference type="PANTHER" id="PTHR24103">
    <property type="entry name" value="E3 UBIQUITIN-PROTEIN LIGASE TRIM"/>
    <property type="match status" value="1"/>
</dbReference>
<keyword evidence="4" id="KW-0175">Coiled coil</keyword>
<dbReference type="SMART" id="SM00449">
    <property type="entry name" value="SPRY"/>
    <property type="match status" value="1"/>
</dbReference>
<comment type="caution">
    <text evidence="8">The sequence shown here is derived from an EMBL/GenBank/DDBJ whole genome shotgun (WGS) entry which is preliminary data.</text>
</comment>
<evidence type="ECO:0000256" key="3">
    <source>
        <dbReference type="PROSITE-ProRule" id="PRU00024"/>
    </source>
</evidence>
<dbReference type="SUPFAM" id="SSF49899">
    <property type="entry name" value="Concanavalin A-like lectins/glucanases"/>
    <property type="match status" value="1"/>
</dbReference>
<keyword evidence="1 3" id="KW-0863">Zinc-finger</keyword>
<keyword evidence="9" id="KW-1185">Reference proteome</keyword>
<gene>
    <name evidence="8" type="ORF">chiPu_0009963</name>
</gene>
<dbReference type="InterPro" id="IPR000315">
    <property type="entry name" value="Znf_B-box"/>
</dbReference>
<dbReference type="OMA" id="DVCWHER"/>
<organism evidence="8 9">
    <name type="scientific">Chiloscyllium punctatum</name>
    <name type="common">Brownbanded bambooshark</name>
    <name type="synonym">Hemiscyllium punctatum</name>
    <dbReference type="NCBI Taxonomy" id="137246"/>
    <lineage>
        <taxon>Eukaryota</taxon>
        <taxon>Metazoa</taxon>
        <taxon>Chordata</taxon>
        <taxon>Craniata</taxon>
        <taxon>Vertebrata</taxon>
        <taxon>Chondrichthyes</taxon>
        <taxon>Elasmobranchii</taxon>
        <taxon>Galeomorphii</taxon>
        <taxon>Galeoidea</taxon>
        <taxon>Orectolobiformes</taxon>
        <taxon>Hemiscylliidae</taxon>
        <taxon>Chiloscyllium</taxon>
    </lineage>
</organism>
<dbReference type="STRING" id="137246.A0A401SM79"/>
<dbReference type="SUPFAM" id="SSF57845">
    <property type="entry name" value="B-box zinc-binding domain"/>
    <property type="match status" value="1"/>
</dbReference>
<evidence type="ECO:0000256" key="5">
    <source>
        <dbReference type="SAM" id="MobiDB-lite"/>
    </source>
</evidence>
<dbReference type="PROSITE" id="PS50188">
    <property type="entry name" value="B302_SPRY"/>
    <property type="match status" value="1"/>
</dbReference>
<dbReference type="Gene3D" id="3.30.160.60">
    <property type="entry name" value="Classic Zinc Finger"/>
    <property type="match status" value="1"/>
</dbReference>
<dbReference type="GO" id="GO:0008270">
    <property type="term" value="F:zinc ion binding"/>
    <property type="evidence" value="ECO:0007669"/>
    <property type="project" value="UniProtKB-KW"/>
</dbReference>
<dbReference type="SMART" id="SM00589">
    <property type="entry name" value="PRY"/>
    <property type="match status" value="1"/>
</dbReference>
<dbReference type="InterPro" id="IPR058030">
    <property type="entry name" value="TRIM8/14/16/25/29/45/65_CC"/>
</dbReference>
<dbReference type="Proteomes" id="UP000287033">
    <property type="component" value="Unassembled WGS sequence"/>
</dbReference>
<dbReference type="InterPro" id="IPR001870">
    <property type="entry name" value="B30.2/SPRY"/>
</dbReference>
<dbReference type="InterPro" id="IPR003877">
    <property type="entry name" value="SPRY_dom"/>
</dbReference>
<feature type="domain" description="B30.2/SPRY" evidence="7">
    <location>
        <begin position="200"/>
        <end position="400"/>
    </location>
</feature>
<evidence type="ECO:0000259" key="6">
    <source>
        <dbReference type="PROSITE" id="PS50119"/>
    </source>
</evidence>
<dbReference type="FunFam" id="2.60.120.920:FF:000004">
    <property type="entry name" value="Butyrophilin subfamily 1 member A1"/>
    <property type="match status" value="1"/>
</dbReference>
<dbReference type="OrthoDB" id="6105938at2759"/>
<dbReference type="EMBL" id="BEZZ01000369">
    <property type="protein sequence ID" value="GCC31505.1"/>
    <property type="molecule type" value="Genomic_DNA"/>
</dbReference>
<feature type="region of interest" description="Disordered" evidence="5">
    <location>
        <begin position="404"/>
        <end position="435"/>
    </location>
</feature>
<dbReference type="InterPro" id="IPR003879">
    <property type="entry name" value="Butyrophylin_SPRY"/>
</dbReference>
<dbReference type="PRINTS" id="PR01407">
    <property type="entry name" value="BUTYPHLNCDUF"/>
</dbReference>
<name>A0A401SM79_CHIPU</name>
<dbReference type="Pfam" id="PF13765">
    <property type="entry name" value="PRY"/>
    <property type="match status" value="1"/>
</dbReference>
<evidence type="ECO:0000259" key="7">
    <source>
        <dbReference type="PROSITE" id="PS50188"/>
    </source>
</evidence>
<dbReference type="InterPro" id="IPR013320">
    <property type="entry name" value="ConA-like_dom_sf"/>
</dbReference>
<accession>A0A401SM79</accession>
<keyword evidence="2" id="KW-0862">Zinc</keyword>
<dbReference type="Gene3D" id="2.60.120.920">
    <property type="match status" value="1"/>
</dbReference>
<evidence type="ECO:0000313" key="8">
    <source>
        <dbReference type="EMBL" id="GCC31505.1"/>
    </source>
</evidence>
<reference evidence="8 9" key="1">
    <citation type="journal article" date="2018" name="Nat. Ecol. Evol.">
        <title>Shark genomes provide insights into elasmobranch evolution and the origin of vertebrates.</title>
        <authorList>
            <person name="Hara Y"/>
            <person name="Yamaguchi K"/>
            <person name="Onimaru K"/>
            <person name="Kadota M"/>
            <person name="Koyanagi M"/>
            <person name="Keeley SD"/>
            <person name="Tatsumi K"/>
            <person name="Tanaka K"/>
            <person name="Motone F"/>
            <person name="Kageyama Y"/>
            <person name="Nozu R"/>
            <person name="Adachi N"/>
            <person name="Nishimura O"/>
            <person name="Nakagawa R"/>
            <person name="Tanegashima C"/>
            <person name="Kiyatake I"/>
            <person name="Matsumoto R"/>
            <person name="Murakumo K"/>
            <person name="Nishida K"/>
            <person name="Terakita A"/>
            <person name="Kuratani S"/>
            <person name="Sato K"/>
            <person name="Hyodo S Kuraku.S."/>
        </authorList>
    </citation>
    <scope>NUCLEOTIDE SEQUENCE [LARGE SCALE GENOMIC DNA]</scope>
</reference>
<evidence type="ECO:0000256" key="2">
    <source>
        <dbReference type="ARBA" id="ARBA00022833"/>
    </source>
</evidence>
<dbReference type="InterPro" id="IPR050143">
    <property type="entry name" value="TRIM/RBCC"/>
</dbReference>
<dbReference type="SMART" id="SM00336">
    <property type="entry name" value="BBOX"/>
    <property type="match status" value="1"/>
</dbReference>
<keyword evidence="1 3" id="KW-0479">Metal-binding</keyword>
<evidence type="ECO:0000313" key="9">
    <source>
        <dbReference type="Proteomes" id="UP000287033"/>
    </source>
</evidence>
<evidence type="ECO:0000256" key="4">
    <source>
        <dbReference type="SAM" id="Coils"/>
    </source>
</evidence>